<dbReference type="InterPro" id="IPR040330">
    <property type="entry name" value="LYRM1"/>
</dbReference>
<dbReference type="InterPro" id="IPR045294">
    <property type="entry name" value="Complex1_LYR_LYRM1"/>
</dbReference>
<reference evidence="1 2" key="2">
    <citation type="journal article" date="2021" name="Genomics">
        <title>High-quality reference genome for Clonorchis sinensis.</title>
        <authorList>
            <person name="Young N.D."/>
            <person name="Stroehlein A.J."/>
            <person name="Kinkar L."/>
            <person name="Wang T."/>
            <person name="Sohn W.M."/>
            <person name="Chang B.C.H."/>
            <person name="Kaur P."/>
            <person name="Weisz D."/>
            <person name="Dudchenko O."/>
            <person name="Aiden E.L."/>
            <person name="Korhonen P.K."/>
            <person name="Gasser R.B."/>
        </authorList>
    </citation>
    <scope>NUCLEOTIDE SEQUENCE [LARGE SCALE GENOMIC DNA]</scope>
    <source>
        <strain evidence="1">Cs-k2</strain>
    </source>
</reference>
<dbReference type="STRING" id="79923.G7YHR7"/>
<keyword evidence="2" id="KW-1185">Reference proteome</keyword>
<proteinExistence type="predicted"/>
<accession>A0A8T1N052</accession>
<protein>
    <submittedName>
        <fullName evidence="1">LYR motif containing protein 1</fullName>
    </submittedName>
</protein>
<name>A0A8T1N052_CLOSI</name>
<dbReference type="PANTHER" id="PTHR14273">
    <property type="entry name" value="LYR MOTIF-CONTAINING PROTEIN 1"/>
    <property type="match status" value="1"/>
</dbReference>
<evidence type="ECO:0000313" key="1">
    <source>
        <dbReference type="EMBL" id="KAG5454659.1"/>
    </source>
</evidence>
<reference evidence="1 2" key="1">
    <citation type="journal article" date="2018" name="Biotechnol. Adv.">
        <title>Improved genomic resources and new bioinformatic workflow for the carcinogenic parasite Clonorchis sinensis: Biotechnological implications.</title>
        <authorList>
            <person name="Wang D."/>
            <person name="Korhonen P.K."/>
            <person name="Gasser R.B."/>
            <person name="Young N.D."/>
        </authorList>
    </citation>
    <scope>NUCLEOTIDE SEQUENCE [LARGE SCALE GENOMIC DNA]</scope>
    <source>
        <strain evidence="1">Cs-k2</strain>
    </source>
</reference>
<dbReference type="GO" id="GO:0005739">
    <property type="term" value="C:mitochondrion"/>
    <property type="evidence" value="ECO:0007669"/>
    <property type="project" value="TreeGrafter"/>
</dbReference>
<dbReference type="PANTHER" id="PTHR14273:SF0">
    <property type="entry name" value="LYR MOTIF-CONTAINING PROTEIN 1"/>
    <property type="match status" value="1"/>
</dbReference>
<comment type="caution">
    <text evidence="1">The sequence shown here is derived from an EMBL/GenBank/DDBJ whole genome shotgun (WGS) entry which is preliminary data.</text>
</comment>
<dbReference type="Pfam" id="PF05347">
    <property type="entry name" value="Complex1_LYR"/>
    <property type="match status" value="1"/>
</dbReference>
<dbReference type="EMBL" id="NIRI02000005">
    <property type="protein sequence ID" value="KAG5454659.1"/>
    <property type="molecule type" value="Genomic_DNA"/>
</dbReference>
<dbReference type="CDD" id="cd20261">
    <property type="entry name" value="Complex1_LYR_LYRM1"/>
    <property type="match status" value="1"/>
</dbReference>
<dbReference type="OrthoDB" id="275715at2759"/>
<dbReference type="Proteomes" id="UP000286415">
    <property type="component" value="Unassembled WGS sequence"/>
</dbReference>
<dbReference type="InterPro" id="IPR008011">
    <property type="entry name" value="Complex1_LYR_dom"/>
</dbReference>
<sequence>MIFSLQLLVFTRAVSSQSASTRSRVLALYRKLWRFARDWRSASGSEADTMKEAEYIRDEARTLFRQNAHLTDEQAILEHIREAESRMELAKHYGIPYPRLSNVPPHTLAAQVHRKNKQNSPESAHVSRRTERNLRDSLPSYLRSYRGTKKPQ</sequence>
<organism evidence="1 2">
    <name type="scientific">Clonorchis sinensis</name>
    <name type="common">Chinese liver fluke</name>
    <dbReference type="NCBI Taxonomy" id="79923"/>
    <lineage>
        <taxon>Eukaryota</taxon>
        <taxon>Metazoa</taxon>
        <taxon>Spiralia</taxon>
        <taxon>Lophotrochozoa</taxon>
        <taxon>Platyhelminthes</taxon>
        <taxon>Trematoda</taxon>
        <taxon>Digenea</taxon>
        <taxon>Opisthorchiida</taxon>
        <taxon>Opisthorchiata</taxon>
        <taxon>Opisthorchiidae</taxon>
        <taxon>Clonorchis</taxon>
    </lineage>
</organism>
<gene>
    <name evidence="1" type="ORF">CSKR_104969</name>
</gene>
<evidence type="ECO:0000313" key="2">
    <source>
        <dbReference type="Proteomes" id="UP000286415"/>
    </source>
</evidence>